<sequence length="1333" mass="147718">MLSFAAQRLHMARSRLQQTVAPSNVIMVECRPTSNEMVHLDASKSIAQLLHEGNERAVLYRLAQPTLGQDELTKVFKSNDALCTAVCLGHTDVIQRLLARPDVALIPDYILQPLVLATKRDRADVLGLFAARNLAWITTFGSTSFAQKYCGGLSLLHYAASNHAHNALVWLLDHGVPATARSDFGDTPLHEASRERNERALTLLLRAGADINATNDEGFSAVDLAKDGDFRLLFLKEHAFRSQYPLHYVARSNDVAAMTAWLADKSASEIATALATTDDDGRTVLMYAVEALDLMRTDGQVLTQLLPHLSASDLKRQDQTGRSALEYLLEKDVICQTNRDGASNIALIQALDALSCQSTLPLRFALGAKAPRGGKPPRICGASTAKWDELENCLRTSTDYDEINLHDAVGGTVLHYVCKNSNGSVLQALLKQTKLQLDVRTRDTSKALAITIAASRNFEDGVRLLLRAGAFHGIDEPYSASRASELYKQASVSKRLVYDNWALQHRYPAYHLVRLLNIAEAERCIRTKESALHLAVRHALPISVLDQLLARDDVDCDAPNAEGETALIVTSKLGHCEHATCLLANGADVYVCDAIGWSALQHAANQHNLYMMEQLLAHIDDLPLQKEFFWGNDHVFGDDLRRATRMATLHVDDAFEPSPFRKALMCSTTLVQCFLHDCVTMDRDDATFSHLDIVYGKCAHKSALYAILHLKLANADLTFAAQQICLEHAVFRRLLEIKWELFGRRMYVERLLLHLLLLVTMTISSILFDDARPSPTTYTIGVVTTLFVGVGYVAAQCLRPRVVSWLHGKAVLPRDLVMLMGVVTLALAVPLLLYADALYLPVWYSTMNHLTLGATVGYFVVNEIYELRGNRAGYWGSSLNVVQLVNYTAILSVFLPLKLGWLHAPNQVQAGIGALLASVLWVLSFQFLEVVSSASYLLPMMTHLFGDIANFFVFFGVFQCGLTLIFYQLFVLTSDPAFSSLGQSFSTAFFVLFGQVPLSSLQAFDDPADSFAPIMYTSTSLLMMAHSVILGLVLSNVLIAMFSHTLEKCLANAKAQALITYAWCILRLEMTMNLSEADVLRLTHDVNGDGKLQLRQLFTARVPKSKLGLVSEQADALARHTTARADWHKQMQALENVVDSQIQFVEDALLHVSHFTEMNVAVAFAGELCLLEATRAALRTLVATARQSQRPFRHAILPTLQRQASKVLKRSAAEMHTLWRRSDDPAQMNDHDQCMLLFQLNQHTTLETPFAVMVQTILAAIETAFEIERDIDDAATRHAKQMTDMAAQLEAVEKQNRALSTELQAMAAQQTAMLSLLTRMRQSAMSTTLPTSN</sequence>
<dbReference type="VEuPathDB" id="FungiDB:SDRG_11082"/>
<feature type="repeat" description="ANK" evidence="9">
    <location>
        <begin position="184"/>
        <end position="216"/>
    </location>
</feature>
<evidence type="ECO:0000256" key="10">
    <source>
        <dbReference type="SAM" id="Coils"/>
    </source>
</evidence>
<dbReference type="PANTHER" id="PTHR10582">
    <property type="entry name" value="TRANSIENT RECEPTOR POTENTIAL ION CHANNEL PROTEIN"/>
    <property type="match status" value="1"/>
</dbReference>
<dbReference type="InParanoid" id="T0PZZ3"/>
<dbReference type="GO" id="GO:0005216">
    <property type="term" value="F:monoatomic ion channel activity"/>
    <property type="evidence" value="ECO:0007669"/>
    <property type="project" value="InterPro"/>
</dbReference>
<feature type="repeat" description="ANK" evidence="9">
    <location>
        <begin position="562"/>
        <end position="594"/>
    </location>
</feature>
<dbReference type="GeneID" id="19951809"/>
<dbReference type="PANTHER" id="PTHR10582:SF2">
    <property type="entry name" value="INACTIVE"/>
    <property type="match status" value="1"/>
</dbReference>
<keyword evidence="13" id="KW-1185">Reference proteome</keyword>
<evidence type="ECO:0000256" key="7">
    <source>
        <dbReference type="ARBA" id="ARBA00023065"/>
    </source>
</evidence>
<dbReference type="OrthoDB" id="539213at2759"/>
<keyword evidence="11" id="KW-0812">Transmembrane</keyword>
<dbReference type="STRING" id="1156394.T0PZZ3"/>
<gene>
    <name evidence="12" type="ORF">SDRG_11082</name>
</gene>
<dbReference type="EMBL" id="JH767170">
    <property type="protein sequence ID" value="EQC31154.1"/>
    <property type="molecule type" value="Genomic_DNA"/>
</dbReference>
<dbReference type="eggNOG" id="KOG4177">
    <property type="taxonomic scope" value="Eukaryota"/>
</dbReference>
<feature type="coiled-coil region" evidence="10">
    <location>
        <begin position="1282"/>
        <end position="1309"/>
    </location>
</feature>
<keyword evidence="11" id="KW-0472">Membrane</keyword>
<dbReference type="InterPro" id="IPR024862">
    <property type="entry name" value="TRPV"/>
</dbReference>
<evidence type="ECO:0000256" key="9">
    <source>
        <dbReference type="PROSITE-ProRule" id="PRU00023"/>
    </source>
</evidence>
<feature type="transmembrane region" description="Helical" evidence="11">
    <location>
        <begin position="1021"/>
        <end position="1042"/>
    </location>
</feature>
<feature type="transmembrane region" description="Helical" evidence="11">
    <location>
        <begin position="751"/>
        <end position="768"/>
    </location>
</feature>
<evidence type="ECO:0000256" key="2">
    <source>
        <dbReference type="ARBA" id="ARBA00022448"/>
    </source>
</evidence>
<dbReference type="Gene3D" id="1.25.40.20">
    <property type="entry name" value="Ankyrin repeat-containing domain"/>
    <property type="match status" value="4"/>
</dbReference>
<evidence type="ECO:0000256" key="3">
    <source>
        <dbReference type="ARBA" id="ARBA00022475"/>
    </source>
</evidence>
<keyword evidence="5" id="KW-0677">Repeat</keyword>
<keyword evidence="3" id="KW-1003">Cell membrane</keyword>
<evidence type="ECO:0000313" key="13">
    <source>
        <dbReference type="Proteomes" id="UP000030762"/>
    </source>
</evidence>
<feature type="transmembrane region" description="Helical" evidence="11">
    <location>
        <begin position="982"/>
        <end position="1001"/>
    </location>
</feature>
<keyword evidence="4" id="KW-0109">Calcium transport</keyword>
<dbReference type="PROSITE" id="PS50088">
    <property type="entry name" value="ANK_REPEAT"/>
    <property type="match status" value="2"/>
</dbReference>
<evidence type="ECO:0000256" key="6">
    <source>
        <dbReference type="ARBA" id="ARBA00022837"/>
    </source>
</evidence>
<dbReference type="Proteomes" id="UP000030762">
    <property type="component" value="Unassembled WGS sequence"/>
</dbReference>
<keyword evidence="10" id="KW-0175">Coiled coil</keyword>
<reference evidence="12 13" key="1">
    <citation type="submission" date="2012-04" db="EMBL/GenBank/DDBJ databases">
        <title>The Genome Sequence of Saprolegnia declina VS20.</title>
        <authorList>
            <consortium name="The Broad Institute Genome Sequencing Platform"/>
            <person name="Russ C."/>
            <person name="Nusbaum C."/>
            <person name="Tyler B."/>
            <person name="van West P."/>
            <person name="Dieguez-Uribeondo J."/>
            <person name="de Bruijn I."/>
            <person name="Tripathy S."/>
            <person name="Jiang R."/>
            <person name="Young S.K."/>
            <person name="Zeng Q."/>
            <person name="Gargeya S."/>
            <person name="Fitzgerald M."/>
            <person name="Haas B."/>
            <person name="Abouelleil A."/>
            <person name="Alvarado L."/>
            <person name="Arachchi H.M."/>
            <person name="Berlin A."/>
            <person name="Chapman S.B."/>
            <person name="Goldberg J."/>
            <person name="Griggs A."/>
            <person name="Gujja S."/>
            <person name="Hansen M."/>
            <person name="Howarth C."/>
            <person name="Imamovic A."/>
            <person name="Larimer J."/>
            <person name="McCowen C."/>
            <person name="Montmayeur A."/>
            <person name="Murphy C."/>
            <person name="Neiman D."/>
            <person name="Pearson M."/>
            <person name="Priest M."/>
            <person name="Roberts A."/>
            <person name="Saif S."/>
            <person name="Shea T."/>
            <person name="Sisk P."/>
            <person name="Sykes S."/>
            <person name="Wortman J."/>
            <person name="Nusbaum C."/>
            <person name="Birren B."/>
        </authorList>
    </citation>
    <scope>NUCLEOTIDE SEQUENCE [LARGE SCALE GENOMIC DNA]</scope>
    <source>
        <strain evidence="12 13">VS20</strain>
    </source>
</reference>
<keyword evidence="2" id="KW-0813">Transport</keyword>
<evidence type="ECO:0000256" key="1">
    <source>
        <dbReference type="ARBA" id="ARBA00004651"/>
    </source>
</evidence>
<evidence type="ECO:0000313" key="12">
    <source>
        <dbReference type="EMBL" id="EQC31154.1"/>
    </source>
</evidence>
<keyword evidence="8" id="KW-0407">Ion channel</keyword>
<dbReference type="PROSITE" id="PS50297">
    <property type="entry name" value="ANK_REP_REGION"/>
    <property type="match status" value="1"/>
</dbReference>
<comment type="subcellular location">
    <subcellularLocation>
        <location evidence="1">Cell membrane</location>
        <topology evidence="1">Multi-pass membrane protein</topology>
    </subcellularLocation>
</comment>
<feature type="transmembrane region" description="Helical" evidence="11">
    <location>
        <begin position="841"/>
        <end position="861"/>
    </location>
</feature>
<evidence type="ECO:0000256" key="4">
    <source>
        <dbReference type="ARBA" id="ARBA00022568"/>
    </source>
</evidence>
<organism evidence="12 13">
    <name type="scientific">Saprolegnia diclina (strain VS20)</name>
    <dbReference type="NCBI Taxonomy" id="1156394"/>
    <lineage>
        <taxon>Eukaryota</taxon>
        <taxon>Sar</taxon>
        <taxon>Stramenopiles</taxon>
        <taxon>Oomycota</taxon>
        <taxon>Saprolegniomycetes</taxon>
        <taxon>Saprolegniales</taxon>
        <taxon>Saprolegniaceae</taxon>
        <taxon>Saprolegnia</taxon>
    </lineage>
</organism>
<keyword evidence="9" id="KW-0040">ANK repeat</keyword>
<evidence type="ECO:0000256" key="8">
    <source>
        <dbReference type="ARBA" id="ARBA00023303"/>
    </source>
</evidence>
<dbReference type="Pfam" id="PF12796">
    <property type="entry name" value="Ank_2"/>
    <property type="match status" value="2"/>
</dbReference>
<keyword evidence="7" id="KW-0406">Ion transport</keyword>
<dbReference type="GO" id="GO:0005886">
    <property type="term" value="C:plasma membrane"/>
    <property type="evidence" value="ECO:0007669"/>
    <property type="project" value="UniProtKB-SubCell"/>
</dbReference>
<dbReference type="OMA" id="AHKSALY"/>
<accession>T0PZZ3</accession>
<feature type="transmembrane region" description="Helical" evidence="11">
    <location>
        <begin position="774"/>
        <end position="795"/>
    </location>
</feature>
<dbReference type="SMART" id="SM00248">
    <property type="entry name" value="ANK"/>
    <property type="match status" value="10"/>
</dbReference>
<proteinExistence type="predicted"/>
<keyword evidence="6" id="KW-0106">Calcium</keyword>
<feature type="transmembrane region" description="Helical" evidence="11">
    <location>
        <begin position="907"/>
        <end position="928"/>
    </location>
</feature>
<name>T0PZZ3_SAPDV</name>
<dbReference type="InterPro" id="IPR036770">
    <property type="entry name" value="Ankyrin_rpt-contain_sf"/>
</dbReference>
<keyword evidence="11" id="KW-1133">Transmembrane helix</keyword>
<evidence type="ECO:0000256" key="5">
    <source>
        <dbReference type="ARBA" id="ARBA00022737"/>
    </source>
</evidence>
<dbReference type="InterPro" id="IPR002110">
    <property type="entry name" value="Ankyrin_rpt"/>
</dbReference>
<dbReference type="GO" id="GO:0098703">
    <property type="term" value="P:calcium ion import across plasma membrane"/>
    <property type="evidence" value="ECO:0007669"/>
    <property type="project" value="TreeGrafter"/>
</dbReference>
<evidence type="ECO:0000256" key="11">
    <source>
        <dbReference type="SAM" id="Phobius"/>
    </source>
</evidence>
<feature type="transmembrane region" description="Helical" evidence="11">
    <location>
        <begin position="873"/>
        <end position="895"/>
    </location>
</feature>
<feature type="transmembrane region" description="Helical" evidence="11">
    <location>
        <begin position="816"/>
        <end position="835"/>
    </location>
</feature>
<dbReference type="SUPFAM" id="SSF48403">
    <property type="entry name" value="Ankyrin repeat"/>
    <property type="match status" value="1"/>
</dbReference>
<feature type="transmembrane region" description="Helical" evidence="11">
    <location>
        <begin position="948"/>
        <end position="970"/>
    </location>
</feature>
<dbReference type="RefSeq" id="XP_008615327.1">
    <property type="nucleotide sequence ID" value="XM_008617105.1"/>
</dbReference>
<protein>
    <submittedName>
        <fullName evidence="12">Uncharacterized protein</fullName>
    </submittedName>
</protein>